<comment type="pathway">
    <text evidence="5">Cell wall biogenesis; teichoic acid biosynthesis.</text>
</comment>
<dbReference type="Pfam" id="PF03808">
    <property type="entry name" value="Glyco_tran_WecG"/>
    <property type="match status" value="1"/>
</dbReference>
<keyword evidence="2 5" id="KW-0808">Transferase</keyword>
<organism evidence="6 7">
    <name type="scientific">Halobacillus seohaensis</name>
    <dbReference type="NCBI Taxonomy" id="447421"/>
    <lineage>
        <taxon>Bacteria</taxon>
        <taxon>Bacillati</taxon>
        <taxon>Bacillota</taxon>
        <taxon>Bacilli</taxon>
        <taxon>Bacillales</taxon>
        <taxon>Bacillaceae</taxon>
        <taxon>Halobacillus</taxon>
    </lineage>
</organism>
<keyword evidence="4 5" id="KW-0961">Cell wall biogenesis/degradation</keyword>
<comment type="similarity">
    <text evidence="5">Belongs to the glycosyltransferase 26 family. TagA/TarA subfamily.</text>
</comment>
<protein>
    <recommendedName>
        <fullName evidence="5">N-acetylglucosaminyldiphosphoundecaprenol N-acetyl-beta-D-mannosaminyltransferase</fullName>
        <ecNumber evidence="5">2.4.1.187</ecNumber>
    </recommendedName>
    <alternativeName>
        <fullName evidence="5">N-acetylmannosaminyltransferase</fullName>
    </alternativeName>
    <alternativeName>
        <fullName evidence="5">UDP-N-acetylmannosamine transferase</fullName>
    </alternativeName>
    <alternativeName>
        <fullName evidence="5">UDP-N-acetylmannosamine:N-acetylglucosaminyl pyrophosphorylundecaprenol N-acetylmannosaminyltransferase</fullName>
    </alternativeName>
</protein>
<evidence type="ECO:0000256" key="1">
    <source>
        <dbReference type="ARBA" id="ARBA00022676"/>
    </source>
</evidence>
<evidence type="ECO:0000313" key="7">
    <source>
        <dbReference type="Proteomes" id="UP001596410"/>
    </source>
</evidence>
<dbReference type="NCBIfam" id="TIGR00696">
    <property type="entry name" value="wecG_tagA_cpsF"/>
    <property type="match status" value="1"/>
</dbReference>
<dbReference type="PANTHER" id="PTHR34136:SF1">
    <property type="entry name" value="UDP-N-ACETYL-D-MANNOSAMINURONIC ACID TRANSFERASE"/>
    <property type="match status" value="1"/>
</dbReference>
<dbReference type="Proteomes" id="UP001596410">
    <property type="component" value="Unassembled WGS sequence"/>
</dbReference>
<sequence length="243" mass="28057">MKHVIILGIPFSIINHHKLVNNLNQQIQSAEKSFVITANPEIVMRANREIDYKQDLLRATYITADGIGIVKASHILNNPLHERVTGYDVMMDLLQLSNYHQYKIYLLGADQETLEYTKENIETEYPSVKIVGHHNGYFDWNNNNIVEEINQSSPDVVFVALGAPKQEQWISQNIDHFQKGVFICVGGSFDVISGNVKRAPLSWQNRNLEWLYRLLKQPSRWRRMLALPQFTFHVIKQKVKGSS</sequence>
<dbReference type="HAMAP" id="MF_02070">
    <property type="entry name" value="TagA_TarA"/>
    <property type="match status" value="1"/>
</dbReference>
<gene>
    <name evidence="6" type="ORF">ACFQIC_14205</name>
</gene>
<evidence type="ECO:0000256" key="3">
    <source>
        <dbReference type="ARBA" id="ARBA00022944"/>
    </source>
</evidence>
<evidence type="ECO:0000256" key="2">
    <source>
        <dbReference type="ARBA" id="ARBA00022679"/>
    </source>
</evidence>
<dbReference type="PANTHER" id="PTHR34136">
    <property type="match status" value="1"/>
</dbReference>
<name>A0ABW2EL07_9BACI</name>
<dbReference type="RefSeq" id="WP_204708909.1">
    <property type="nucleotide sequence ID" value="NZ_JBHSZV010000035.1"/>
</dbReference>
<reference evidence="7" key="1">
    <citation type="journal article" date="2019" name="Int. J. Syst. Evol. Microbiol.">
        <title>The Global Catalogue of Microorganisms (GCM) 10K type strain sequencing project: providing services to taxonomists for standard genome sequencing and annotation.</title>
        <authorList>
            <consortium name="The Broad Institute Genomics Platform"/>
            <consortium name="The Broad Institute Genome Sequencing Center for Infectious Disease"/>
            <person name="Wu L."/>
            <person name="Ma J."/>
        </authorList>
    </citation>
    <scope>NUCLEOTIDE SEQUENCE [LARGE SCALE GENOMIC DNA]</scope>
    <source>
        <strain evidence="7">CGMCC 4.1621</strain>
    </source>
</reference>
<comment type="catalytic activity">
    <reaction evidence="5">
        <text>UDP-N-acetyl-alpha-D-mannosamine + N-acetyl-alpha-D-glucosaminyl-di-trans,octa-cis-undecaprenyl diphosphate = N-acetyl-beta-D-mannosaminyl-(1-&gt;4)-N-acetyl-alpha-D-glucosaminyl di-trans,octa-cis-undecaprenyl diphosphate + UDP + H(+)</text>
        <dbReference type="Rhea" id="RHEA:16053"/>
        <dbReference type="ChEBI" id="CHEBI:15378"/>
        <dbReference type="ChEBI" id="CHEBI:58223"/>
        <dbReference type="ChEBI" id="CHEBI:62959"/>
        <dbReference type="ChEBI" id="CHEBI:68623"/>
        <dbReference type="ChEBI" id="CHEBI:132210"/>
        <dbReference type="EC" id="2.4.1.187"/>
    </reaction>
</comment>
<dbReference type="InterPro" id="IPR004629">
    <property type="entry name" value="WecG_TagA_CpsF"/>
</dbReference>
<accession>A0ABW2EL07</accession>
<comment type="caution">
    <text evidence="6">The sequence shown here is derived from an EMBL/GenBank/DDBJ whole genome shotgun (WGS) entry which is preliminary data.</text>
</comment>
<proteinExistence type="inferred from homology"/>
<comment type="function">
    <text evidence="5">Catalyzes the conversion of GlcNAc-PP-undecaprenol into ManNAc-GlcNAc-PP-undecaprenol, the first committed lipid intermediate in the de novo synthesis of teichoic acid.</text>
</comment>
<keyword evidence="1 5" id="KW-0328">Glycosyltransferase</keyword>
<dbReference type="EMBL" id="JBHSZV010000035">
    <property type="protein sequence ID" value="MFC7062982.1"/>
    <property type="molecule type" value="Genomic_DNA"/>
</dbReference>
<dbReference type="CDD" id="cd06533">
    <property type="entry name" value="Glyco_transf_WecG_TagA"/>
    <property type="match status" value="1"/>
</dbReference>
<evidence type="ECO:0000256" key="5">
    <source>
        <dbReference type="HAMAP-Rule" id="MF_02070"/>
    </source>
</evidence>
<evidence type="ECO:0000313" key="6">
    <source>
        <dbReference type="EMBL" id="MFC7062982.1"/>
    </source>
</evidence>
<dbReference type="EC" id="2.4.1.187" evidence="5"/>
<keyword evidence="3 5" id="KW-0777">Teichoic acid biosynthesis</keyword>
<keyword evidence="7" id="KW-1185">Reference proteome</keyword>
<dbReference type="InterPro" id="IPR034714">
    <property type="entry name" value="TagA_TarA"/>
</dbReference>
<evidence type="ECO:0000256" key="4">
    <source>
        <dbReference type="ARBA" id="ARBA00023316"/>
    </source>
</evidence>